<accession>A0A409XHH7</accession>
<proteinExistence type="predicted"/>
<dbReference type="STRING" id="93625.A0A409XHH7"/>
<sequence>MEEILGDFGFDSIGEFLEILFYNPSCTAGKDDPRGVIHGLAVARFLQGKTKTKMANVINLIYSHKHSSPSSRLTQYPERHALFSPSVSPDEIFHARPSLFTWAINLVNNHVNHEIHKLTLKDNDVHLRASRCSETNKRY</sequence>
<dbReference type="EMBL" id="NHYD01001676">
    <property type="protein sequence ID" value="PPQ90215.1"/>
    <property type="molecule type" value="Genomic_DNA"/>
</dbReference>
<dbReference type="AlphaFoldDB" id="A0A409XHH7"/>
<dbReference type="OrthoDB" id="3021788at2759"/>
<evidence type="ECO:0000313" key="1">
    <source>
        <dbReference type="EMBL" id="PPQ90215.1"/>
    </source>
</evidence>
<reference evidence="1 2" key="1">
    <citation type="journal article" date="2018" name="Evol. Lett.">
        <title>Horizontal gene cluster transfer increased hallucinogenic mushroom diversity.</title>
        <authorList>
            <person name="Reynolds H.T."/>
            <person name="Vijayakumar V."/>
            <person name="Gluck-Thaler E."/>
            <person name="Korotkin H.B."/>
            <person name="Matheny P.B."/>
            <person name="Slot J.C."/>
        </authorList>
    </citation>
    <scope>NUCLEOTIDE SEQUENCE [LARGE SCALE GENOMIC DNA]</scope>
    <source>
        <strain evidence="1 2">2631</strain>
    </source>
</reference>
<dbReference type="InParanoid" id="A0A409XHH7"/>
<protein>
    <submittedName>
        <fullName evidence="1">Uncharacterized protein</fullName>
    </submittedName>
</protein>
<gene>
    <name evidence="1" type="ORF">CVT25_001659</name>
</gene>
<comment type="caution">
    <text evidence="1">The sequence shown here is derived from an EMBL/GenBank/DDBJ whole genome shotgun (WGS) entry which is preliminary data.</text>
</comment>
<organism evidence="1 2">
    <name type="scientific">Psilocybe cyanescens</name>
    <dbReference type="NCBI Taxonomy" id="93625"/>
    <lineage>
        <taxon>Eukaryota</taxon>
        <taxon>Fungi</taxon>
        <taxon>Dikarya</taxon>
        <taxon>Basidiomycota</taxon>
        <taxon>Agaricomycotina</taxon>
        <taxon>Agaricomycetes</taxon>
        <taxon>Agaricomycetidae</taxon>
        <taxon>Agaricales</taxon>
        <taxon>Agaricineae</taxon>
        <taxon>Strophariaceae</taxon>
        <taxon>Psilocybe</taxon>
    </lineage>
</organism>
<keyword evidence="2" id="KW-1185">Reference proteome</keyword>
<name>A0A409XHH7_PSICY</name>
<dbReference type="Proteomes" id="UP000283269">
    <property type="component" value="Unassembled WGS sequence"/>
</dbReference>
<evidence type="ECO:0000313" key="2">
    <source>
        <dbReference type="Proteomes" id="UP000283269"/>
    </source>
</evidence>